<dbReference type="PANTHER" id="PTHR46158:SF10">
    <property type="entry name" value="RING-CH-TYPE DOMAIN-CONTAINING PROTEIN"/>
    <property type="match status" value="1"/>
</dbReference>
<keyword evidence="2" id="KW-0863">Zinc-finger</keyword>
<keyword evidence="9" id="KW-1185">Reference proteome</keyword>
<dbReference type="Gene3D" id="3.30.40.10">
    <property type="entry name" value="Zinc/RING finger domain, C3HC4 (zinc finger)"/>
    <property type="match status" value="1"/>
</dbReference>
<evidence type="ECO:0000256" key="2">
    <source>
        <dbReference type="ARBA" id="ARBA00022771"/>
    </source>
</evidence>
<keyword evidence="3" id="KW-0862">Zinc</keyword>
<feature type="region of interest" description="Disordered" evidence="4">
    <location>
        <begin position="515"/>
        <end position="555"/>
    </location>
</feature>
<dbReference type="GO" id="GO:0008270">
    <property type="term" value="F:zinc ion binding"/>
    <property type="evidence" value="ECO:0007669"/>
    <property type="project" value="UniProtKB-KW"/>
</dbReference>
<organism evidence="8 9">
    <name type="scientific">Mucuna pruriens</name>
    <name type="common">Velvet bean</name>
    <name type="synonym">Dolichos pruriens</name>
    <dbReference type="NCBI Taxonomy" id="157652"/>
    <lineage>
        <taxon>Eukaryota</taxon>
        <taxon>Viridiplantae</taxon>
        <taxon>Streptophyta</taxon>
        <taxon>Embryophyta</taxon>
        <taxon>Tracheophyta</taxon>
        <taxon>Spermatophyta</taxon>
        <taxon>Magnoliopsida</taxon>
        <taxon>eudicotyledons</taxon>
        <taxon>Gunneridae</taxon>
        <taxon>Pentapetalae</taxon>
        <taxon>rosids</taxon>
        <taxon>fabids</taxon>
        <taxon>Fabales</taxon>
        <taxon>Fabaceae</taxon>
        <taxon>Papilionoideae</taxon>
        <taxon>50 kb inversion clade</taxon>
        <taxon>NPAAA clade</taxon>
        <taxon>indigoferoid/millettioid clade</taxon>
        <taxon>Phaseoleae</taxon>
        <taxon>Mucuna</taxon>
    </lineage>
</organism>
<feature type="signal peptide" evidence="6">
    <location>
        <begin position="1"/>
        <end position="25"/>
    </location>
</feature>
<gene>
    <name evidence="8" type="ORF">CR513_47741</name>
</gene>
<name>A0A371F367_MUCPR</name>
<evidence type="ECO:0000256" key="5">
    <source>
        <dbReference type="SAM" id="Phobius"/>
    </source>
</evidence>
<keyword evidence="6" id="KW-0732">Signal</keyword>
<evidence type="ECO:0000313" key="9">
    <source>
        <dbReference type="Proteomes" id="UP000257109"/>
    </source>
</evidence>
<dbReference type="EMBL" id="QJKJ01010790">
    <property type="protein sequence ID" value="RDX72732.1"/>
    <property type="molecule type" value="Genomic_DNA"/>
</dbReference>
<accession>A0A371F367</accession>
<dbReference type="InterPro" id="IPR013083">
    <property type="entry name" value="Znf_RING/FYVE/PHD"/>
</dbReference>
<evidence type="ECO:0000256" key="3">
    <source>
        <dbReference type="ARBA" id="ARBA00022833"/>
    </source>
</evidence>
<sequence>MKHVCFKHTPQLVSMLFFLFGLVGSPLNMETESADSSKDNNNQGHGTTENRDDIPIQKGPASSEITEEVPSGQHGTRQNLFLEIPAIIQEEAREDYVRINMPLTPPPRRVIFSPCPSPVFPRSKESPGPSSSKNRSTIKTFLPKLSFKFRNTSSEIEKAAFLALEGSATVAPKKPFLSRTLSLVTPRGKKTSSLPVTPIAHSNPGSVHGANMASIATAIEKELKIPIHRSRSVPVLNKEGSSPVRGMFRIVPTTPRMDEKIATTPMASPIHDTVENEDGGEDIPEEEAVCRICMVELGEGADTFKLECSCKGELSLAHKECVVKWFTIKGNRTCDVCKQEVKNLPVTLLRVQNGQNMLGGSQQADSYRVWQDAPILVVINMLAYFCFLEQLLVSSMGSGAIAMSLPFSCILGLLASMTTTTMGKAFSTLKQLCVLEFLLWCYIMHRAMISELKADQSNVFKISMVVDFNMLVFNVHMEAVLAILLATFTGFGVVMCGASLIMEILKWRRRSHARSNQQHGSQEAVPPDQSTVTHQAQIDSEQTESNLGEPPVQRS</sequence>
<dbReference type="SUPFAM" id="SSF57850">
    <property type="entry name" value="RING/U-box"/>
    <property type="match status" value="1"/>
</dbReference>
<feature type="region of interest" description="Disordered" evidence="4">
    <location>
        <begin position="30"/>
        <end position="76"/>
    </location>
</feature>
<dbReference type="CDD" id="cd16495">
    <property type="entry name" value="RING_CH-C4HC3_MARCH"/>
    <property type="match status" value="1"/>
</dbReference>
<comment type="caution">
    <text evidence="8">The sequence shown here is derived from an EMBL/GenBank/DDBJ whole genome shotgun (WGS) entry which is preliminary data.</text>
</comment>
<protein>
    <recommendedName>
        <fullName evidence="7">RING-CH-type domain-containing protein</fullName>
    </recommendedName>
</protein>
<feature type="transmembrane region" description="Helical" evidence="5">
    <location>
        <begin position="400"/>
        <end position="417"/>
    </location>
</feature>
<feature type="non-terminal residue" evidence="8">
    <location>
        <position position="1"/>
    </location>
</feature>
<proteinExistence type="predicted"/>
<evidence type="ECO:0000259" key="7">
    <source>
        <dbReference type="PROSITE" id="PS51292"/>
    </source>
</evidence>
<evidence type="ECO:0000256" key="4">
    <source>
        <dbReference type="SAM" id="MobiDB-lite"/>
    </source>
</evidence>
<keyword evidence="5" id="KW-1133">Transmembrane helix</keyword>
<dbReference type="PANTHER" id="PTHR46158">
    <property type="entry name" value="OS02G0165000 PROTEIN"/>
    <property type="match status" value="1"/>
</dbReference>
<dbReference type="InterPro" id="IPR011016">
    <property type="entry name" value="Znf_RING-CH"/>
</dbReference>
<evidence type="ECO:0000256" key="1">
    <source>
        <dbReference type="ARBA" id="ARBA00022723"/>
    </source>
</evidence>
<dbReference type="AlphaFoldDB" id="A0A371F367"/>
<reference evidence="8" key="1">
    <citation type="submission" date="2018-05" db="EMBL/GenBank/DDBJ databases">
        <title>Draft genome of Mucuna pruriens seed.</title>
        <authorList>
            <person name="Nnadi N.E."/>
            <person name="Vos R."/>
            <person name="Hasami M.H."/>
            <person name="Devisetty U.K."/>
            <person name="Aguiy J.C."/>
        </authorList>
    </citation>
    <scope>NUCLEOTIDE SEQUENCE [LARGE SCALE GENOMIC DNA]</scope>
    <source>
        <strain evidence="8">JCA_2017</strain>
    </source>
</reference>
<keyword evidence="5" id="KW-0472">Membrane</keyword>
<dbReference type="OrthoDB" id="435038at2759"/>
<dbReference type="Proteomes" id="UP000257109">
    <property type="component" value="Unassembled WGS sequence"/>
</dbReference>
<evidence type="ECO:0000313" key="8">
    <source>
        <dbReference type="EMBL" id="RDX72732.1"/>
    </source>
</evidence>
<evidence type="ECO:0000256" key="6">
    <source>
        <dbReference type="SAM" id="SignalP"/>
    </source>
</evidence>
<feature type="chain" id="PRO_5016613499" description="RING-CH-type domain-containing protein" evidence="6">
    <location>
        <begin position="26"/>
        <end position="555"/>
    </location>
</feature>
<dbReference type="Pfam" id="PF12906">
    <property type="entry name" value="RINGv"/>
    <property type="match status" value="1"/>
</dbReference>
<feature type="compositionally biased region" description="Polar residues" evidence="4">
    <location>
        <begin position="528"/>
        <end position="546"/>
    </location>
</feature>
<keyword evidence="5" id="KW-0812">Transmembrane</keyword>
<dbReference type="PROSITE" id="PS51292">
    <property type="entry name" value="ZF_RING_CH"/>
    <property type="match status" value="1"/>
</dbReference>
<keyword evidence="1" id="KW-0479">Metal-binding</keyword>
<dbReference type="SMART" id="SM00744">
    <property type="entry name" value="RINGv"/>
    <property type="match status" value="1"/>
</dbReference>
<feature type="domain" description="RING-CH-type" evidence="7">
    <location>
        <begin position="282"/>
        <end position="344"/>
    </location>
</feature>
<feature type="transmembrane region" description="Helical" evidence="5">
    <location>
        <begin position="483"/>
        <end position="505"/>
    </location>
</feature>
<feature type="transmembrane region" description="Helical" evidence="5">
    <location>
        <begin position="429"/>
        <end position="447"/>
    </location>
</feature>